<accession>A0A810AEV4</accession>
<protein>
    <recommendedName>
        <fullName evidence="3">Lipoprotein</fullName>
    </recommendedName>
</protein>
<proteinExistence type="predicted"/>
<evidence type="ECO:0000313" key="2">
    <source>
        <dbReference type="EMBL" id="BCE63866.1"/>
    </source>
</evidence>
<gene>
    <name evidence="1" type="ORF">XF5B_26450</name>
    <name evidence="2" type="ORF">XF6B_26650</name>
</gene>
<evidence type="ECO:0008006" key="3">
    <source>
        <dbReference type="Google" id="ProtNLM"/>
    </source>
</evidence>
<organism evidence="2">
    <name type="scientific">Bradyrhizobium diazoefficiens</name>
    <dbReference type="NCBI Taxonomy" id="1355477"/>
    <lineage>
        <taxon>Bacteria</taxon>
        <taxon>Pseudomonadati</taxon>
        <taxon>Pseudomonadota</taxon>
        <taxon>Alphaproteobacteria</taxon>
        <taxon>Hyphomicrobiales</taxon>
        <taxon>Nitrobacteraceae</taxon>
        <taxon>Bradyrhizobium</taxon>
    </lineage>
</organism>
<name>A0A810AEV4_9BRAD</name>
<evidence type="ECO:0000313" key="1">
    <source>
        <dbReference type="EMBL" id="BCE55133.1"/>
    </source>
</evidence>
<reference evidence="1" key="1">
    <citation type="submission" date="2020-05" db="EMBL/GenBank/DDBJ databases">
        <title>Complete genome sequence of Bradyrhizobium diazoefficiens XF5 isolated from soybean nodule.</title>
        <authorList>
            <person name="Noda R."/>
            <person name="Kakizaki K."/>
            <person name="Minamisawa K."/>
        </authorList>
    </citation>
    <scope>NUCLEOTIDE SEQUENCE</scope>
    <source>
        <strain evidence="1">XF5</strain>
    </source>
</reference>
<dbReference type="EMBL" id="AP023095">
    <property type="protein sequence ID" value="BCE55133.1"/>
    <property type="molecule type" value="Genomic_DNA"/>
</dbReference>
<sequence>MKRTDPTIGRDLKRGGLVIGGLLLLAIGCSGCDGSSSVDTTTTAADAAQVGDIVTIRYPASTIMCGERNDASAVYVAGELAMRQTLRVENSAMKAVEAGKAARKAVLAKSYSCEWAPDKGRYIVKDKQITGDDNALFHVAEYCLTQQATSSGKCWWISASAKMNAQIDRLPAAKEAGR</sequence>
<reference evidence="2" key="2">
    <citation type="submission" date="2020-05" db="EMBL/GenBank/DDBJ databases">
        <title>Complete genome sequence of Bradyrhizobium diazoefficiens XF6 isolated from soybean nodule.</title>
        <authorList>
            <person name="Noda R."/>
            <person name="Kakizaki K."/>
            <person name="Minamisawa K."/>
        </authorList>
    </citation>
    <scope>NUCLEOTIDE SEQUENCE</scope>
    <source>
        <strain evidence="2">XF6</strain>
    </source>
</reference>
<dbReference type="EMBL" id="AP023096">
    <property type="protein sequence ID" value="BCE63866.1"/>
    <property type="molecule type" value="Genomic_DNA"/>
</dbReference>
<dbReference type="PROSITE" id="PS51257">
    <property type="entry name" value="PROKAR_LIPOPROTEIN"/>
    <property type="match status" value="1"/>
</dbReference>
<dbReference type="AlphaFoldDB" id="A0A810AEV4"/>